<keyword evidence="2" id="KW-1185">Reference proteome</keyword>
<evidence type="ECO:0000313" key="2">
    <source>
        <dbReference type="Proteomes" id="UP001501243"/>
    </source>
</evidence>
<accession>A0ABP8QS69</accession>
<protein>
    <recommendedName>
        <fullName evidence="3">DUF3553 domain-containing protein</fullName>
    </recommendedName>
</protein>
<organism evidence="1 2">
    <name type="scientific">Hymenobacter ginsengisoli</name>
    <dbReference type="NCBI Taxonomy" id="1051626"/>
    <lineage>
        <taxon>Bacteria</taxon>
        <taxon>Pseudomonadati</taxon>
        <taxon>Bacteroidota</taxon>
        <taxon>Cytophagia</taxon>
        <taxon>Cytophagales</taxon>
        <taxon>Hymenobacteraceae</taxon>
        <taxon>Hymenobacter</taxon>
    </lineage>
</organism>
<dbReference type="RefSeq" id="WP_208132954.1">
    <property type="nucleotide sequence ID" value="NZ_BAABGQ010000008.1"/>
</dbReference>
<gene>
    <name evidence="1" type="ORF">GCM10023172_35460</name>
</gene>
<evidence type="ECO:0008006" key="3">
    <source>
        <dbReference type="Google" id="ProtNLM"/>
    </source>
</evidence>
<proteinExistence type="predicted"/>
<sequence length="91" mass="10117">MSSENTSYRAAVANSIPERPYGPGGTETRYGTKHFAPGAKVYIIDWYAGTCERIIVVCQQRKSKQFITLVIDVKLAENLRATQFTSNSSLL</sequence>
<dbReference type="EMBL" id="BAABGQ010000008">
    <property type="protein sequence ID" value="GAA4506327.1"/>
    <property type="molecule type" value="Genomic_DNA"/>
</dbReference>
<dbReference type="Proteomes" id="UP001501243">
    <property type="component" value="Unassembled WGS sequence"/>
</dbReference>
<name>A0ABP8QS69_9BACT</name>
<comment type="caution">
    <text evidence="1">The sequence shown here is derived from an EMBL/GenBank/DDBJ whole genome shotgun (WGS) entry which is preliminary data.</text>
</comment>
<reference evidence="2" key="1">
    <citation type="journal article" date="2019" name="Int. J. Syst. Evol. Microbiol.">
        <title>The Global Catalogue of Microorganisms (GCM) 10K type strain sequencing project: providing services to taxonomists for standard genome sequencing and annotation.</title>
        <authorList>
            <consortium name="The Broad Institute Genomics Platform"/>
            <consortium name="The Broad Institute Genome Sequencing Center for Infectious Disease"/>
            <person name="Wu L."/>
            <person name="Ma J."/>
        </authorList>
    </citation>
    <scope>NUCLEOTIDE SEQUENCE [LARGE SCALE GENOMIC DNA]</scope>
    <source>
        <strain evidence="2">JCM 17841</strain>
    </source>
</reference>
<evidence type="ECO:0000313" key="1">
    <source>
        <dbReference type="EMBL" id="GAA4506327.1"/>
    </source>
</evidence>